<evidence type="ECO:0000256" key="1">
    <source>
        <dbReference type="SAM" id="MobiDB-lite"/>
    </source>
</evidence>
<feature type="compositionally biased region" description="Basic and acidic residues" evidence="1">
    <location>
        <begin position="36"/>
        <end position="54"/>
    </location>
</feature>
<dbReference type="AlphaFoldDB" id="A0A4U1JM49"/>
<evidence type="ECO:0000313" key="3">
    <source>
        <dbReference type="Proteomes" id="UP000310597"/>
    </source>
</evidence>
<proteinExistence type="predicted"/>
<comment type="caution">
    <text evidence="2">The sequence shown here is derived from an EMBL/GenBank/DDBJ whole genome shotgun (WGS) entry which is preliminary data.</text>
</comment>
<evidence type="ECO:0000313" key="2">
    <source>
        <dbReference type="EMBL" id="TKD15428.1"/>
    </source>
</evidence>
<dbReference type="Proteomes" id="UP000310597">
    <property type="component" value="Unassembled WGS sequence"/>
</dbReference>
<sequence length="81" mass="9170">MPTEPRRGCGFARRRGKRCKGRPARNSSRTRRRSRRDSPSIRPQEARSMADLEAGRAGGLQRPRGGKGSRAWQRAPRRSTV</sequence>
<protein>
    <submittedName>
        <fullName evidence="2">Uncharacterized protein</fullName>
    </submittedName>
</protein>
<accession>A0A4U1JM49</accession>
<reference evidence="2 3" key="1">
    <citation type="submission" date="2019-04" db="EMBL/GenBank/DDBJ databases">
        <title>Draft Whole-Genome sequence of the purple photosynthetic bacterium Rhodobacter capsulatus SP108 with an indigenous class A beta-lactamase.</title>
        <authorList>
            <person name="Robertson S."/>
            <person name="Meyer T.E."/>
            <person name="Kyndt J.A."/>
        </authorList>
    </citation>
    <scope>NUCLEOTIDE SEQUENCE [LARGE SCALE GENOMIC DNA]</scope>
    <source>
        <strain evidence="2 3">SP108</strain>
    </source>
</reference>
<feature type="compositionally biased region" description="Basic residues" evidence="1">
    <location>
        <begin position="12"/>
        <end position="35"/>
    </location>
</feature>
<feature type="region of interest" description="Disordered" evidence="1">
    <location>
        <begin position="1"/>
        <end position="81"/>
    </location>
</feature>
<name>A0A4U1JM49_RHOCA</name>
<organism evidence="2 3">
    <name type="scientific">Rhodobacter capsulatus</name>
    <name type="common">Rhodopseudomonas capsulata</name>
    <dbReference type="NCBI Taxonomy" id="1061"/>
    <lineage>
        <taxon>Bacteria</taxon>
        <taxon>Pseudomonadati</taxon>
        <taxon>Pseudomonadota</taxon>
        <taxon>Alphaproteobacteria</taxon>
        <taxon>Rhodobacterales</taxon>
        <taxon>Rhodobacter group</taxon>
        <taxon>Rhodobacter</taxon>
    </lineage>
</organism>
<dbReference type="EMBL" id="SWJZ01000088">
    <property type="protein sequence ID" value="TKD15428.1"/>
    <property type="molecule type" value="Genomic_DNA"/>
</dbReference>
<gene>
    <name evidence="2" type="ORF">FBT96_17070</name>
</gene>